<dbReference type="OrthoDB" id="3050608at2759"/>
<name>A0A423XG16_9PEZI</name>
<feature type="region of interest" description="Disordered" evidence="1">
    <location>
        <begin position="1"/>
        <end position="90"/>
    </location>
</feature>
<proteinExistence type="predicted"/>
<feature type="compositionally biased region" description="Basic and acidic residues" evidence="1">
    <location>
        <begin position="8"/>
        <end position="21"/>
    </location>
</feature>
<evidence type="ECO:0000313" key="2">
    <source>
        <dbReference type="EMBL" id="ROW15170.1"/>
    </source>
</evidence>
<dbReference type="EMBL" id="LKEB01000010">
    <property type="protein sequence ID" value="ROW15170.1"/>
    <property type="molecule type" value="Genomic_DNA"/>
</dbReference>
<feature type="region of interest" description="Disordered" evidence="1">
    <location>
        <begin position="198"/>
        <end position="261"/>
    </location>
</feature>
<feature type="region of interest" description="Disordered" evidence="1">
    <location>
        <begin position="132"/>
        <end position="151"/>
    </location>
</feature>
<reference evidence="2 3" key="1">
    <citation type="submission" date="2015-09" db="EMBL/GenBank/DDBJ databases">
        <title>Host preference determinants of Valsa canker pathogens revealed by comparative genomics.</title>
        <authorList>
            <person name="Yin Z."/>
            <person name="Huang L."/>
        </authorList>
    </citation>
    <scope>NUCLEOTIDE SEQUENCE [LARGE SCALE GENOMIC DNA]</scope>
    <source>
        <strain evidence="2 3">SXYLt</strain>
    </source>
</reference>
<protein>
    <submittedName>
        <fullName evidence="2">Uncharacterized protein</fullName>
    </submittedName>
</protein>
<evidence type="ECO:0000256" key="1">
    <source>
        <dbReference type="SAM" id="MobiDB-lite"/>
    </source>
</evidence>
<dbReference type="AlphaFoldDB" id="A0A423XG16"/>
<comment type="caution">
    <text evidence="2">The sequence shown here is derived from an EMBL/GenBank/DDBJ whole genome shotgun (WGS) entry which is preliminary data.</text>
</comment>
<dbReference type="Proteomes" id="UP000285146">
    <property type="component" value="Unassembled WGS sequence"/>
</dbReference>
<sequence>MGLINKFKHGDDQEVQQEHTYADSSVQTGETQTLSHETPKHDAEEPSRDFIGKLIGGSGHHHGSDSGDDDRGRRSLLDKLGRKEDREKRQLELEKRELELKYELGEVEKEKKDNEKFIDRLMDKFDGDIDKEKSKIEQNEEDLPSFFDKITGREEREQKAVELDRKEAEIRAELDKIEHDKKENEDLLQKIKDRLQVAADEEAKGNTQHDKPNFLDRITGKAEEEERRRKEEENKPAFKKFTDQINESLGGGQKGEQSEDFLDKIAAIDGFQEHILHQGDQSNESAVEQLKDEKIAAAIRKQLHLKEEKER</sequence>
<feature type="compositionally biased region" description="Basic and acidic residues" evidence="1">
    <location>
        <begin position="62"/>
        <end position="90"/>
    </location>
</feature>
<keyword evidence="3" id="KW-1185">Reference proteome</keyword>
<accession>A0A423XG16</accession>
<feature type="compositionally biased region" description="Polar residues" evidence="1">
    <location>
        <begin position="22"/>
        <end position="36"/>
    </location>
</feature>
<feature type="compositionally biased region" description="Basic and acidic residues" evidence="1">
    <location>
        <begin position="37"/>
        <end position="51"/>
    </location>
</feature>
<evidence type="ECO:0000313" key="3">
    <source>
        <dbReference type="Proteomes" id="UP000285146"/>
    </source>
</evidence>
<gene>
    <name evidence="2" type="ORF">VPNG_03013</name>
</gene>
<dbReference type="InParanoid" id="A0A423XG16"/>
<organism evidence="2 3">
    <name type="scientific">Cytospora leucostoma</name>
    <dbReference type="NCBI Taxonomy" id="1230097"/>
    <lineage>
        <taxon>Eukaryota</taxon>
        <taxon>Fungi</taxon>
        <taxon>Dikarya</taxon>
        <taxon>Ascomycota</taxon>
        <taxon>Pezizomycotina</taxon>
        <taxon>Sordariomycetes</taxon>
        <taxon>Sordariomycetidae</taxon>
        <taxon>Diaporthales</taxon>
        <taxon>Cytosporaceae</taxon>
        <taxon>Cytospora</taxon>
    </lineage>
</organism>
<feature type="compositionally biased region" description="Basic and acidic residues" evidence="1">
    <location>
        <begin position="198"/>
        <end position="242"/>
    </location>
</feature>